<feature type="domain" description="PpiC" evidence="2">
    <location>
        <begin position="396"/>
        <end position="485"/>
    </location>
</feature>
<feature type="domain" description="PpiC" evidence="2">
    <location>
        <begin position="126"/>
        <end position="216"/>
    </location>
</feature>
<dbReference type="PROSITE" id="PS01096">
    <property type="entry name" value="PPIC_PPIASE_1"/>
    <property type="match status" value="1"/>
</dbReference>
<dbReference type="InterPro" id="IPR000297">
    <property type="entry name" value="PPIase_PpiC"/>
</dbReference>
<dbReference type="InterPro" id="IPR027304">
    <property type="entry name" value="Trigger_fact/SurA_dom_sf"/>
</dbReference>
<proteinExistence type="predicted"/>
<dbReference type="PANTHER" id="PTHR47245">
    <property type="entry name" value="PEPTIDYLPROLYL ISOMERASE"/>
    <property type="match status" value="1"/>
</dbReference>
<dbReference type="SUPFAM" id="SSF109998">
    <property type="entry name" value="Triger factor/SurA peptide-binding domain-like"/>
    <property type="match status" value="2"/>
</dbReference>
<dbReference type="PROSITE" id="PS51257">
    <property type="entry name" value="PROKAR_LIPOPROTEIN"/>
    <property type="match status" value="1"/>
</dbReference>
<dbReference type="Proteomes" id="UP000886005">
    <property type="component" value="Unassembled WGS sequence"/>
</dbReference>
<keyword evidence="1" id="KW-0697">Rotamase</keyword>
<dbReference type="AlphaFoldDB" id="A0A7V1LKN8"/>
<organism evidence="3">
    <name type="scientific">Caldithrix abyssi</name>
    <dbReference type="NCBI Taxonomy" id="187145"/>
    <lineage>
        <taxon>Bacteria</taxon>
        <taxon>Pseudomonadati</taxon>
        <taxon>Calditrichota</taxon>
        <taxon>Calditrichia</taxon>
        <taxon>Calditrichales</taxon>
        <taxon>Calditrichaceae</taxon>
        <taxon>Caldithrix</taxon>
    </lineage>
</organism>
<evidence type="ECO:0000259" key="2">
    <source>
        <dbReference type="PROSITE" id="PS50198"/>
    </source>
</evidence>
<dbReference type="Gene3D" id="3.10.50.40">
    <property type="match status" value="2"/>
</dbReference>
<gene>
    <name evidence="3" type="ORF">ENJ10_03460</name>
</gene>
<dbReference type="EMBL" id="DRLD01000094">
    <property type="protein sequence ID" value="HED09723.1"/>
    <property type="molecule type" value="Genomic_DNA"/>
</dbReference>
<sequence>MRRMLLVLAAMALLFSCREETVPVVATVGEYHVRFDDYVKRYREYLFTSAMKDNLVTRRQVAQNMAHELLLKYYDDNSAIENNPEYEKELEWARNQMILGYLKDQEVYARITADEREVRLAFARSKEKIAARHLFAPTLAEAESLYAALMKGASFNELARRTFTDSTLKSNGGYLGYFSWGDMDPVFEDSAYSMQPGQISRPVKTARGYSIIKVEDRKPAPVLTENQYLNARRGIERILRINKKRPAEQAFLKQHFDEGKLNFYEQGLSWLVGRISAKEAEEQGRDVKVVSYGDRVFTLADIKNELERIPRNVQAAIVDIPSLKAAIKGLLIQKALLDEAREKGYADAPIVREKVQTAYNNLFLKFKFNQVVQAYTVADSTLRAYYNEHEDEFRSPRRLEVSEILVASEDKALDLKGRLLQGEDFGRLARQHSLRKWSAERGGAMGLSDWQRFGLLRGKLWKAPLNKVVGPWQVRGMYGLFKVTRRLEPQQQPFEAVRDELVQKYKKDYEWKIMFIYLNNLYKKTKISYNNDLIKSFVLDETNDRISKEQ</sequence>
<comment type="caution">
    <text evidence="3">The sequence shown here is derived from an EMBL/GenBank/DDBJ whole genome shotgun (WGS) entry which is preliminary data.</text>
</comment>
<keyword evidence="1" id="KW-0413">Isomerase</keyword>
<protein>
    <recommendedName>
        <fullName evidence="2">PpiC domain-containing protein</fullName>
    </recommendedName>
</protein>
<dbReference type="PROSITE" id="PS50198">
    <property type="entry name" value="PPIC_PPIASE_2"/>
    <property type="match status" value="2"/>
</dbReference>
<name>A0A7V1LKN8_CALAY</name>
<reference evidence="3" key="1">
    <citation type="journal article" date="2020" name="mSystems">
        <title>Genome- and Community-Level Interaction Insights into Carbon Utilization and Element Cycling Functions of Hydrothermarchaeota in Hydrothermal Sediment.</title>
        <authorList>
            <person name="Zhou Z."/>
            <person name="Liu Y."/>
            <person name="Xu W."/>
            <person name="Pan J."/>
            <person name="Luo Z.H."/>
            <person name="Li M."/>
        </authorList>
    </citation>
    <scope>NUCLEOTIDE SEQUENCE [LARGE SCALE GENOMIC DNA]</scope>
    <source>
        <strain evidence="3">HyVt-456</strain>
    </source>
</reference>
<dbReference type="InterPro" id="IPR023058">
    <property type="entry name" value="PPIase_PpiC_CS"/>
</dbReference>
<dbReference type="PANTHER" id="PTHR47245:SF2">
    <property type="entry name" value="PEPTIDYL-PROLYL CIS-TRANS ISOMERASE HP_0175-RELATED"/>
    <property type="match status" value="1"/>
</dbReference>
<dbReference type="Pfam" id="PF13145">
    <property type="entry name" value="Rotamase_2"/>
    <property type="match status" value="1"/>
</dbReference>
<dbReference type="Pfam" id="PF00639">
    <property type="entry name" value="Rotamase"/>
    <property type="match status" value="1"/>
</dbReference>
<dbReference type="GO" id="GO:0003755">
    <property type="term" value="F:peptidyl-prolyl cis-trans isomerase activity"/>
    <property type="evidence" value="ECO:0007669"/>
    <property type="project" value="UniProtKB-KW"/>
</dbReference>
<evidence type="ECO:0000313" key="3">
    <source>
        <dbReference type="EMBL" id="HED09723.1"/>
    </source>
</evidence>
<dbReference type="InterPro" id="IPR050245">
    <property type="entry name" value="PrsA_foldase"/>
</dbReference>
<dbReference type="InterPro" id="IPR046357">
    <property type="entry name" value="PPIase_dom_sf"/>
</dbReference>
<accession>A0A7V1LKN8</accession>
<evidence type="ECO:0000256" key="1">
    <source>
        <dbReference type="PROSITE-ProRule" id="PRU00278"/>
    </source>
</evidence>
<dbReference type="SUPFAM" id="SSF54534">
    <property type="entry name" value="FKBP-like"/>
    <property type="match status" value="2"/>
</dbReference>